<dbReference type="GO" id="GO:0005667">
    <property type="term" value="C:transcription regulator complex"/>
    <property type="evidence" value="ECO:0007669"/>
    <property type="project" value="TreeGrafter"/>
</dbReference>
<evidence type="ECO:0000256" key="1">
    <source>
        <dbReference type="ARBA" id="ARBA00004123"/>
    </source>
</evidence>
<dbReference type="InterPro" id="IPR002720">
    <property type="entry name" value="RB_A"/>
</dbReference>
<dbReference type="GO" id="GO:0030154">
    <property type="term" value="P:cell differentiation"/>
    <property type="evidence" value="ECO:0007669"/>
    <property type="project" value="TreeGrafter"/>
</dbReference>
<feature type="compositionally biased region" description="Low complexity" evidence="8">
    <location>
        <begin position="701"/>
        <end position="720"/>
    </location>
</feature>
<dbReference type="GO" id="GO:2000134">
    <property type="term" value="P:negative regulation of G1/S transition of mitotic cell cycle"/>
    <property type="evidence" value="ECO:0007669"/>
    <property type="project" value="TreeGrafter"/>
</dbReference>
<keyword evidence="7" id="KW-0131">Cell cycle</keyword>
<dbReference type="InterPro" id="IPR002719">
    <property type="entry name" value="RB_B"/>
</dbReference>
<evidence type="ECO:0000256" key="8">
    <source>
        <dbReference type="SAM" id="MobiDB-lite"/>
    </source>
</evidence>
<gene>
    <name evidence="11" type="ORF">CVIRNUC_001078</name>
</gene>
<dbReference type="Pfam" id="PF01858">
    <property type="entry name" value="RB_A"/>
    <property type="match status" value="1"/>
</dbReference>
<dbReference type="SUPFAM" id="SSF47954">
    <property type="entry name" value="Cyclin-like"/>
    <property type="match status" value="2"/>
</dbReference>
<feature type="domain" description="Retinoblastoma-associated protein A-box" evidence="10">
    <location>
        <begin position="398"/>
        <end position="597"/>
    </location>
</feature>
<keyword evidence="5" id="KW-0804">Transcription</keyword>
<dbReference type="Pfam" id="PF01857">
    <property type="entry name" value="RB_B"/>
    <property type="match status" value="1"/>
</dbReference>
<feature type="domain" description="Retinoblastoma-associated protein N-terminal" evidence="9">
    <location>
        <begin position="62"/>
        <end position="198"/>
    </location>
</feature>
<dbReference type="GO" id="GO:0006357">
    <property type="term" value="P:regulation of transcription by RNA polymerase II"/>
    <property type="evidence" value="ECO:0007669"/>
    <property type="project" value="InterPro"/>
</dbReference>
<evidence type="ECO:0000256" key="2">
    <source>
        <dbReference type="ARBA" id="ARBA00009475"/>
    </source>
</evidence>
<evidence type="ECO:0000256" key="5">
    <source>
        <dbReference type="ARBA" id="ARBA00023163"/>
    </source>
</evidence>
<comment type="subcellular location">
    <subcellularLocation>
        <location evidence="1">Nucleus</location>
    </subcellularLocation>
</comment>
<keyword evidence="4" id="KW-0805">Transcription regulation</keyword>
<sequence length="1145" mass="122080">MGAVAAFKIALARLEAVPHLEDLALKIYGACEGAINELQSASHNMQDETNRMAFASILFIAKSLNAAAGAGDEGGVPLSKILQEFSICIADFLKELPVIVRKIEPRLSGVVESNEPLERTLKLRELQTSYVYTTVLAKKCRDLFHLYIGLPVTEADATVFRFTWKLFIVAKARLFLPFPDLVASFNLLICVLAFVYCHVPAAQRAVPLTDETNLPRRSKEGAVDVLQSLAAVSKANTADMHPLMSKLDTLLRSLLADFSTDNAENEHCTDLEKLVMHCKHFPGLLASEGSLAQATAELDRTYEQLFSSISQIDERPFVVVSDPPPPRSASLPPISSMTKCQVGTPVRKSGSLTPVMGTPLRLMPSPLRPLNAHGMSTPSPVRLGPSSFFSTPGMLAGTPVTEAMAISSWLQDLVKAIPAETSAELAGYMGEAGPDVADTVAARMTDLANAAFPMSPMERAPTALGLLGGRGVSLRGAEGVKLFYRVLQSMLKAEHDRTGRSDFGTLLSSASFHKCLAACCFEVVIASYRMVTHAFPAVLEKLDLPAFDMSKIISMFVRHLAPADQVPRELKRHLFSIEEKILEAQAWEKGSSLYPLLTAACSSARSSADNSPSNRDTAMSDSPKNESPKAKSGGATPTKRARDGPAEGTPPKAAKPSERDRAGGRSVSDLPTVPEASPPPEDGNPMSDAAACSPSRPDVPSDVMDAAAALVSASSGGVHSPRADRKGLLSPKRKSESSAFQAFMTPQKRADATAAFHTLPHAFGKPGEAQSEAPGRAVVSDFLNKVLKLAALRIADICERLSFEPVDKNAITVQVYTMVAHVITEQTSMMYGRHLDQVILCALYGVCKVNQLRQITFKDIITHYKKQAQAKNSIFRTVAIRLRPDLSVEVTGDVIEFYNAVFIPSTKAFLLQLGNHSAALLPLPTLTMPGTPLRMGSNPYSLATPPPPDRAAINRCLSPAGKVFVSPMRQAGQQSFMVARSQSALSARLGESTTAYSSPSKDINTINGHLTGRKYPFQLTSSAPGTNIVLQGLDSNPAAADPPPAAQPPAANASNQSSERSTGSHASDHQQHSGSGSRMSSDPDSSPGSRERHVNGGTQDRGLLNLAVAAEQGRLANGPAVSDSMGAAASMRSQAVSAAPSTALS</sequence>
<dbReference type="InterPro" id="IPR036915">
    <property type="entry name" value="Cyclin-like_sf"/>
</dbReference>
<proteinExistence type="inferred from homology"/>
<evidence type="ECO:0000259" key="9">
    <source>
        <dbReference type="SMART" id="SM01367"/>
    </source>
</evidence>
<feature type="compositionally biased region" description="Polar residues" evidence="8">
    <location>
        <begin position="1131"/>
        <end position="1145"/>
    </location>
</feature>
<evidence type="ECO:0000313" key="11">
    <source>
        <dbReference type="EMBL" id="CAK0738683.1"/>
    </source>
</evidence>
<feature type="compositionally biased region" description="Low complexity" evidence="8">
    <location>
        <begin position="604"/>
        <end position="616"/>
    </location>
</feature>
<dbReference type="Proteomes" id="UP001314263">
    <property type="component" value="Unassembled WGS sequence"/>
</dbReference>
<dbReference type="SMART" id="SM01367">
    <property type="entry name" value="DUF3452"/>
    <property type="match status" value="1"/>
</dbReference>
<keyword evidence="3" id="KW-0678">Repressor</keyword>
<protein>
    <recommendedName>
        <fullName evidence="13">Retinoblastoma-like protein</fullName>
    </recommendedName>
</protein>
<evidence type="ECO:0000256" key="4">
    <source>
        <dbReference type="ARBA" id="ARBA00023015"/>
    </source>
</evidence>
<evidence type="ECO:0000256" key="7">
    <source>
        <dbReference type="ARBA" id="ARBA00023306"/>
    </source>
</evidence>
<evidence type="ECO:0000256" key="3">
    <source>
        <dbReference type="ARBA" id="ARBA00022491"/>
    </source>
</evidence>
<feature type="compositionally biased region" description="Low complexity" evidence="8">
    <location>
        <begin position="1048"/>
        <end position="1058"/>
    </location>
</feature>
<dbReference type="Gene3D" id="1.10.472.140">
    <property type="match status" value="1"/>
</dbReference>
<dbReference type="GO" id="GO:0000977">
    <property type="term" value="F:RNA polymerase II transcription regulatory region sequence-specific DNA binding"/>
    <property type="evidence" value="ECO:0007669"/>
    <property type="project" value="TreeGrafter"/>
</dbReference>
<dbReference type="GO" id="GO:0000785">
    <property type="term" value="C:chromatin"/>
    <property type="evidence" value="ECO:0007669"/>
    <property type="project" value="TreeGrafter"/>
</dbReference>
<feature type="region of interest" description="Disordered" evidence="8">
    <location>
        <begin position="604"/>
        <end position="738"/>
    </location>
</feature>
<evidence type="ECO:0000313" key="12">
    <source>
        <dbReference type="Proteomes" id="UP001314263"/>
    </source>
</evidence>
<reference evidence="11 12" key="1">
    <citation type="submission" date="2023-10" db="EMBL/GenBank/DDBJ databases">
        <authorList>
            <person name="Maclean D."/>
            <person name="Macfadyen A."/>
        </authorList>
    </citation>
    <scope>NUCLEOTIDE SEQUENCE [LARGE SCALE GENOMIC DNA]</scope>
</reference>
<feature type="region of interest" description="Disordered" evidence="8">
    <location>
        <begin position="1028"/>
        <end position="1145"/>
    </location>
</feature>
<dbReference type="InterPro" id="IPR028309">
    <property type="entry name" value="RB_fam"/>
</dbReference>
<dbReference type="Pfam" id="PF11934">
    <property type="entry name" value="DUF3452"/>
    <property type="match status" value="1"/>
</dbReference>
<feature type="region of interest" description="Disordered" evidence="8">
    <location>
        <begin position="322"/>
        <end position="360"/>
    </location>
</feature>
<dbReference type="EMBL" id="CAUYUE010000002">
    <property type="protein sequence ID" value="CAK0738683.1"/>
    <property type="molecule type" value="Genomic_DNA"/>
</dbReference>
<dbReference type="PANTHER" id="PTHR13742">
    <property type="entry name" value="RETINOBLASTOMA-ASSOCIATED PROTEIN RB -RELATED"/>
    <property type="match status" value="1"/>
</dbReference>
<evidence type="ECO:0008006" key="13">
    <source>
        <dbReference type="Google" id="ProtNLM"/>
    </source>
</evidence>
<keyword evidence="12" id="KW-1185">Reference proteome</keyword>
<organism evidence="11 12">
    <name type="scientific">Coccomyxa viridis</name>
    <dbReference type="NCBI Taxonomy" id="1274662"/>
    <lineage>
        <taxon>Eukaryota</taxon>
        <taxon>Viridiplantae</taxon>
        <taxon>Chlorophyta</taxon>
        <taxon>core chlorophytes</taxon>
        <taxon>Trebouxiophyceae</taxon>
        <taxon>Trebouxiophyceae incertae sedis</taxon>
        <taxon>Coccomyxaceae</taxon>
        <taxon>Coccomyxa</taxon>
    </lineage>
</organism>
<dbReference type="AlphaFoldDB" id="A0AAV1HTL9"/>
<name>A0AAV1HTL9_9CHLO</name>
<feature type="compositionally biased region" description="Low complexity" evidence="8">
    <location>
        <begin position="1073"/>
        <end position="1088"/>
    </location>
</feature>
<comment type="caution">
    <text evidence="11">The sequence shown here is derived from an EMBL/GenBank/DDBJ whole genome shotgun (WGS) entry which is preliminary data.</text>
</comment>
<dbReference type="PANTHER" id="PTHR13742:SF17">
    <property type="entry name" value="RE32990P-RELATED"/>
    <property type="match status" value="1"/>
</dbReference>
<evidence type="ECO:0000259" key="10">
    <source>
        <dbReference type="SMART" id="SM01368"/>
    </source>
</evidence>
<dbReference type="GO" id="GO:0005634">
    <property type="term" value="C:nucleus"/>
    <property type="evidence" value="ECO:0007669"/>
    <property type="project" value="UniProtKB-SubCell"/>
</dbReference>
<dbReference type="InterPro" id="IPR024599">
    <property type="entry name" value="RB_N"/>
</dbReference>
<accession>A0AAV1HTL9</accession>
<keyword evidence="6" id="KW-0539">Nucleus</keyword>
<dbReference type="Gene3D" id="1.10.472.10">
    <property type="entry name" value="Cyclin-like"/>
    <property type="match status" value="2"/>
</dbReference>
<dbReference type="SMART" id="SM01368">
    <property type="entry name" value="RB_A"/>
    <property type="match status" value="1"/>
</dbReference>
<evidence type="ECO:0000256" key="6">
    <source>
        <dbReference type="ARBA" id="ARBA00023242"/>
    </source>
</evidence>
<comment type="similarity">
    <text evidence="2">Belongs to the retinoblastoma protein (RB) family.</text>
</comment>